<gene>
    <name evidence="1" type="ORF">GA0116948_102123</name>
</gene>
<proteinExistence type="predicted"/>
<sequence length="36" mass="4083">MSNYLNGFFPKEDSLEKMIAQKASEKAKQIVSPVPR</sequence>
<reference evidence="1 2" key="1">
    <citation type="submission" date="2016-08" db="EMBL/GenBank/DDBJ databases">
        <authorList>
            <person name="Seilhamer J.J."/>
        </authorList>
    </citation>
    <scope>NUCLEOTIDE SEQUENCE [LARGE SCALE GENOMIC DNA]</scope>
    <source>
        <strain evidence="1 2">A37T2</strain>
    </source>
</reference>
<accession>A0A1C4AGJ6</accession>
<organism evidence="1 2">
    <name type="scientific">Chitinophaga costaii</name>
    <dbReference type="NCBI Taxonomy" id="1335309"/>
    <lineage>
        <taxon>Bacteria</taxon>
        <taxon>Pseudomonadati</taxon>
        <taxon>Bacteroidota</taxon>
        <taxon>Chitinophagia</taxon>
        <taxon>Chitinophagales</taxon>
        <taxon>Chitinophagaceae</taxon>
        <taxon>Chitinophaga</taxon>
    </lineage>
</organism>
<dbReference type="AlphaFoldDB" id="A0A1C4AGJ6"/>
<protein>
    <submittedName>
        <fullName evidence="1">Uncharacterized protein</fullName>
    </submittedName>
</protein>
<dbReference type="EMBL" id="FMAR01000002">
    <property type="protein sequence ID" value="SCB93723.1"/>
    <property type="molecule type" value="Genomic_DNA"/>
</dbReference>
<evidence type="ECO:0000313" key="1">
    <source>
        <dbReference type="EMBL" id="SCB93723.1"/>
    </source>
</evidence>
<name>A0A1C4AGJ6_9BACT</name>
<evidence type="ECO:0000313" key="2">
    <source>
        <dbReference type="Proteomes" id="UP000242818"/>
    </source>
</evidence>
<keyword evidence="2" id="KW-1185">Reference proteome</keyword>
<dbReference type="Proteomes" id="UP000242818">
    <property type="component" value="Unassembled WGS sequence"/>
</dbReference>